<accession>A0A0B4XLL6</accession>
<dbReference type="InterPro" id="IPR011961">
    <property type="entry name" value="RimM"/>
</dbReference>
<evidence type="ECO:0000313" key="9">
    <source>
        <dbReference type="Proteomes" id="UP000006764"/>
    </source>
</evidence>
<evidence type="ECO:0000256" key="2">
    <source>
        <dbReference type="ARBA" id="ARBA00022517"/>
    </source>
</evidence>
<dbReference type="Pfam" id="PF24986">
    <property type="entry name" value="PRC_RimM"/>
    <property type="match status" value="1"/>
</dbReference>
<dbReference type="Proteomes" id="UP000006764">
    <property type="component" value="Chromosome"/>
</dbReference>
<dbReference type="GO" id="GO:0042274">
    <property type="term" value="P:ribosomal small subunit biogenesis"/>
    <property type="evidence" value="ECO:0007669"/>
    <property type="project" value="UniProtKB-UniRule"/>
</dbReference>
<comment type="subunit">
    <text evidence="5">Binds ribosomal protein uS19.</text>
</comment>
<dbReference type="InterPro" id="IPR011033">
    <property type="entry name" value="PRC_barrel-like_sf"/>
</dbReference>
<dbReference type="STRING" id="391936.S7S_04200"/>
<dbReference type="InterPro" id="IPR036976">
    <property type="entry name" value="RimM_N_sf"/>
</dbReference>
<keyword evidence="1 5" id="KW-0963">Cytoplasm</keyword>
<evidence type="ECO:0000256" key="3">
    <source>
        <dbReference type="ARBA" id="ARBA00022552"/>
    </source>
</evidence>
<comment type="domain">
    <text evidence="5">The PRC barrel domain binds ribosomal protein uS19.</text>
</comment>
<dbReference type="Pfam" id="PF01782">
    <property type="entry name" value="RimM"/>
    <property type="match status" value="1"/>
</dbReference>
<organism evidence="8 9">
    <name type="scientific">Isoalcanivorax pacificus W11-5</name>
    <dbReference type="NCBI Taxonomy" id="391936"/>
    <lineage>
        <taxon>Bacteria</taxon>
        <taxon>Pseudomonadati</taxon>
        <taxon>Pseudomonadota</taxon>
        <taxon>Gammaproteobacteria</taxon>
        <taxon>Oceanospirillales</taxon>
        <taxon>Alcanivoracaceae</taxon>
        <taxon>Isoalcanivorax</taxon>
    </lineage>
</organism>
<keyword evidence="2 5" id="KW-0690">Ribosome biogenesis</keyword>
<dbReference type="Gene3D" id="2.30.30.240">
    <property type="entry name" value="PRC-barrel domain"/>
    <property type="match status" value="1"/>
</dbReference>
<dbReference type="RefSeq" id="WP_008738429.1">
    <property type="nucleotide sequence ID" value="NZ_CP004387.1"/>
</dbReference>
<evidence type="ECO:0000259" key="7">
    <source>
        <dbReference type="Pfam" id="PF24986"/>
    </source>
</evidence>
<dbReference type="AlphaFoldDB" id="A0A0B4XLL6"/>
<feature type="domain" description="Ribosome maturation factor RimM PRC barrel" evidence="7">
    <location>
        <begin position="109"/>
        <end position="179"/>
    </location>
</feature>
<keyword evidence="4 5" id="KW-0143">Chaperone</keyword>
<sequence length="182" mass="20205">MLAGEGVLPDEDALVIGRVVAAYGIKGWVKLQSFTDPKENIFLYQPWYLRGPDGWQRVRLTSGRPQGKGLVARLDGCADRTQAETIQVGRDIAVPRNAIPPAGDDEIYWRDLIGLRVKLPDGRDIGSLRQMFETGANDVMVVQGDTHSIDRRERLIPWLPGQVIGDIDLNAGTLVADWDPEF</sequence>
<dbReference type="PANTHER" id="PTHR33692:SF1">
    <property type="entry name" value="RIBOSOME MATURATION FACTOR RIMM"/>
    <property type="match status" value="1"/>
</dbReference>
<dbReference type="PANTHER" id="PTHR33692">
    <property type="entry name" value="RIBOSOME MATURATION FACTOR RIMM"/>
    <property type="match status" value="1"/>
</dbReference>
<dbReference type="EMBL" id="CP004387">
    <property type="protein sequence ID" value="AJD47262.1"/>
    <property type="molecule type" value="Genomic_DNA"/>
</dbReference>
<dbReference type="GO" id="GO:0005737">
    <property type="term" value="C:cytoplasm"/>
    <property type="evidence" value="ECO:0007669"/>
    <property type="project" value="UniProtKB-SubCell"/>
</dbReference>
<evidence type="ECO:0000259" key="6">
    <source>
        <dbReference type="Pfam" id="PF01782"/>
    </source>
</evidence>
<proteinExistence type="inferred from homology"/>
<evidence type="ECO:0000256" key="5">
    <source>
        <dbReference type="HAMAP-Rule" id="MF_00014"/>
    </source>
</evidence>
<comment type="similarity">
    <text evidence="5">Belongs to the RimM family.</text>
</comment>
<protein>
    <recommendedName>
        <fullName evidence="5">Ribosome maturation factor RimM</fullName>
    </recommendedName>
</protein>
<comment type="subcellular location">
    <subcellularLocation>
        <location evidence="5">Cytoplasm</location>
    </subcellularLocation>
</comment>
<evidence type="ECO:0000256" key="1">
    <source>
        <dbReference type="ARBA" id="ARBA00022490"/>
    </source>
</evidence>
<dbReference type="InterPro" id="IPR056792">
    <property type="entry name" value="PRC_RimM"/>
</dbReference>
<keyword evidence="3 5" id="KW-0698">rRNA processing</keyword>
<dbReference type="OrthoDB" id="9783509at2"/>
<dbReference type="GO" id="GO:0006364">
    <property type="term" value="P:rRNA processing"/>
    <property type="evidence" value="ECO:0007669"/>
    <property type="project" value="UniProtKB-UniRule"/>
</dbReference>
<dbReference type="Gene3D" id="2.40.30.60">
    <property type="entry name" value="RimM"/>
    <property type="match status" value="1"/>
</dbReference>
<dbReference type="InterPro" id="IPR009000">
    <property type="entry name" value="Transl_B-barrel_sf"/>
</dbReference>
<dbReference type="SUPFAM" id="SSF50447">
    <property type="entry name" value="Translation proteins"/>
    <property type="match status" value="1"/>
</dbReference>
<name>A0A0B4XLL6_9GAMM</name>
<dbReference type="NCBIfam" id="TIGR02273">
    <property type="entry name" value="16S_RimM"/>
    <property type="match status" value="1"/>
</dbReference>
<evidence type="ECO:0000313" key="8">
    <source>
        <dbReference type="EMBL" id="AJD47262.1"/>
    </source>
</evidence>
<gene>
    <name evidence="5" type="primary">rimM</name>
    <name evidence="8" type="ORF">S7S_04200</name>
</gene>
<comment type="function">
    <text evidence="5">An accessory protein needed during the final step in the assembly of 30S ribosomal subunit, possibly for assembly of the head region. Essential for efficient processing of 16S rRNA. May be needed both before and after RbfA during the maturation of 16S rRNA. It has affinity for free ribosomal 30S subunits but not for 70S ribosomes.</text>
</comment>
<feature type="domain" description="RimM N-terminal" evidence="6">
    <location>
        <begin position="15"/>
        <end position="97"/>
    </location>
</feature>
<dbReference type="InterPro" id="IPR002676">
    <property type="entry name" value="RimM_N"/>
</dbReference>
<dbReference type="HOGENOM" id="CLU_077636_1_0_6"/>
<keyword evidence="9" id="KW-1185">Reference proteome</keyword>
<dbReference type="GO" id="GO:0005840">
    <property type="term" value="C:ribosome"/>
    <property type="evidence" value="ECO:0007669"/>
    <property type="project" value="InterPro"/>
</dbReference>
<evidence type="ECO:0000256" key="4">
    <source>
        <dbReference type="ARBA" id="ARBA00023186"/>
    </source>
</evidence>
<reference evidence="8 9" key="1">
    <citation type="journal article" date="2012" name="J. Bacteriol.">
        <title>Genome sequence of an alkane-degrading bacterium, Alcanivorax pacificus type strain W11-5, isolated from deep sea sediment.</title>
        <authorList>
            <person name="Lai Q."/>
            <person name="Shao Z."/>
        </authorList>
    </citation>
    <scope>NUCLEOTIDE SEQUENCE [LARGE SCALE GENOMIC DNA]</scope>
    <source>
        <strain evidence="8 9">W11-5</strain>
    </source>
</reference>
<dbReference type="HAMAP" id="MF_00014">
    <property type="entry name" value="Ribosome_mat_RimM"/>
    <property type="match status" value="1"/>
</dbReference>
<dbReference type="SUPFAM" id="SSF50346">
    <property type="entry name" value="PRC-barrel domain"/>
    <property type="match status" value="1"/>
</dbReference>
<dbReference type="KEGG" id="apac:S7S_04200"/>
<dbReference type="GO" id="GO:0043022">
    <property type="term" value="F:ribosome binding"/>
    <property type="evidence" value="ECO:0007669"/>
    <property type="project" value="InterPro"/>
</dbReference>